<reference evidence="1" key="2">
    <citation type="submission" date="2021-10" db="EMBL/GenBank/DDBJ databases">
        <authorList>
            <person name="Piombo E."/>
        </authorList>
    </citation>
    <scope>NUCLEOTIDE SEQUENCE</scope>
</reference>
<accession>A0ACA9UC69</accession>
<protein>
    <submittedName>
        <fullName evidence="1">Uncharacterized protein</fullName>
    </submittedName>
</protein>
<comment type="caution">
    <text evidence="1">The sequence shown here is derived from an EMBL/GenBank/DDBJ whole genome shotgun (WGS) entry which is preliminary data.</text>
</comment>
<gene>
    <name evidence="1" type="ORF">CRV2_00019155</name>
</gene>
<organism evidence="1 2">
    <name type="scientific">Clonostachys rosea f. rosea IK726</name>
    <dbReference type="NCBI Taxonomy" id="1349383"/>
    <lineage>
        <taxon>Eukaryota</taxon>
        <taxon>Fungi</taxon>
        <taxon>Dikarya</taxon>
        <taxon>Ascomycota</taxon>
        <taxon>Pezizomycotina</taxon>
        <taxon>Sordariomycetes</taxon>
        <taxon>Hypocreomycetidae</taxon>
        <taxon>Hypocreales</taxon>
        <taxon>Bionectriaceae</taxon>
        <taxon>Clonostachys</taxon>
    </lineage>
</organism>
<dbReference type="Proteomes" id="UP000836387">
    <property type="component" value="Unassembled WGS sequence"/>
</dbReference>
<keyword evidence="2" id="KW-1185">Reference proteome</keyword>
<dbReference type="EMBL" id="CADEHS020000210">
    <property type="protein sequence ID" value="CAG9950920.1"/>
    <property type="molecule type" value="Genomic_DNA"/>
</dbReference>
<name>A0ACA9UC69_BIOOC</name>
<proteinExistence type="predicted"/>
<reference evidence="1" key="1">
    <citation type="submission" date="2020-04" db="EMBL/GenBank/DDBJ databases">
        <authorList>
            <person name="Broberg M."/>
        </authorList>
    </citation>
    <scope>NUCLEOTIDE SEQUENCE</scope>
</reference>
<evidence type="ECO:0000313" key="2">
    <source>
        <dbReference type="Proteomes" id="UP000836387"/>
    </source>
</evidence>
<evidence type="ECO:0000313" key="1">
    <source>
        <dbReference type="EMBL" id="CAG9950920.1"/>
    </source>
</evidence>
<sequence>MAIIKFDHTRVVNTFTIYPTPAVYFVEDPYRTVDMPGRLEGRVALVSGTTQGFGRGILETFIREGAMVLGLDLQAKDGLVDGFNDRQAYQIQANVAAEDSWKRALETSIARFGEAPSIVVHNAGWAYPSKSGLEVTTEEFDRVFDVNVKSVYIASKILVPEMKKNGPGSIIVISSENVFRPGDNQTWYSASKAAVSVATKSLALEFAKDQLRFNTVCPTSGNTPLLSTFAGNANGPVTEEIIQAKGAAIPIGRIAEPSDVANAALFLADPASSLISGAEIRVDGAHSV</sequence>